<comment type="subcellular location">
    <subcellularLocation>
        <location evidence="1">Membrane</location>
        <topology evidence="1">Multi-pass membrane protein</topology>
    </subcellularLocation>
</comment>
<evidence type="ECO:0000256" key="5">
    <source>
        <dbReference type="ARBA" id="ARBA00023136"/>
    </source>
</evidence>
<dbReference type="Pfam" id="PF07690">
    <property type="entry name" value="MFS_1"/>
    <property type="match status" value="1"/>
</dbReference>
<dbReference type="STRING" id="1344416.A0A139ATL9"/>
<dbReference type="PANTHER" id="PTHR43791:SF36">
    <property type="entry name" value="TRANSPORTER, PUTATIVE (AFU_ORTHOLOGUE AFUA_6G08340)-RELATED"/>
    <property type="match status" value="1"/>
</dbReference>
<dbReference type="InterPro" id="IPR036259">
    <property type="entry name" value="MFS_trans_sf"/>
</dbReference>
<gene>
    <name evidence="7" type="ORF">M427DRAFT_119871</name>
</gene>
<reference evidence="7 8" key="1">
    <citation type="journal article" date="2015" name="Genome Biol. Evol.">
        <title>Phylogenomic analyses indicate that early fungi evolved digesting cell walls of algal ancestors of land plants.</title>
        <authorList>
            <person name="Chang Y."/>
            <person name="Wang S."/>
            <person name="Sekimoto S."/>
            <person name="Aerts A.L."/>
            <person name="Choi C."/>
            <person name="Clum A."/>
            <person name="LaButti K.M."/>
            <person name="Lindquist E.A."/>
            <person name="Yee Ngan C."/>
            <person name="Ohm R.A."/>
            <person name="Salamov A.A."/>
            <person name="Grigoriev I.V."/>
            <person name="Spatafora J.W."/>
            <person name="Berbee M.L."/>
        </authorList>
    </citation>
    <scope>NUCLEOTIDE SEQUENCE [LARGE SCALE GENOMIC DNA]</scope>
    <source>
        <strain evidence="7 8">JEL478</strain>
    </source>
</reference>
<keyword evidence="4" id="KW-1133">Transmembrane helix</keyword>
<name>A0A139ATL9_GONPJ</name>
<sequence length="491" mass="55673">MSTDAKLPTEEKNDGAELLPGSGTWTVEEEKAVLWKLDKCIIPFVCLLYLCNYLDRGNLSNAKVANTDVQDSGMLHDLHMSQLDYNFALGIFFIGYALGEIPSNFFMKAWGARLWFTRIMFTWGIMATCMGAVQNYAGLLVVRLLFGFAEAGFFPGMAFFFILFYRPYERSRRLSWLFTMSSLASAFSGLFATAISGLDKVGGLSGWRQERPRTFLWIFILEGIPSILMAFATFFYMPDYPSKAWFLDEREKFIAINRLPKEDVKEEHKAFVLSEYLQMFKDWKVWILSLVYLIWVNNNYAKCAYLPTVVKNLGYKSSQAQLMTVPIYMVQLVAVPIFGYIADHTKKNWAVIVVCQAIAMTGFLVNAISTNDQVKYAFLFFNNVGIASQLSPIVAWIGQIYLGSGSTQTAGALGFISGFGHFSGISGPNVFQADDSPRYTRAWSILTVTYAFGMFLILFMQYRYGANKAIKEDDSYHNSHDNIHEKREETA</sequence>
<evidence type="ECO:0000313" key="8">
    <source>
        <dbReference type="Proteomes" id="UP000070544"/>
    </source>
</evidence>
<proteinExistence type="predicted"/>
<evidence type="ECO:0000256" key="2">
    <source>
        <dbReference type="ARBA" id="ARBA00022448"/>
    </source>
</evidence>
<dbReference type="OrthoDB" id="2985014at2759"/>
<dbReference type="AlphaFoldDB" id="A0A139ATL9"/>
<keyword evidence="2" id="KW-0813">Transport</keyword>
<dbReference type="PANTHER" id="PTHR43791">
    <property type="entry name" value="PERMEASE-RELATED"/>
    <property type="match status" value="1"/>
</dbReference>
<feature type="domain" description="Major facilitator superfamily (MFS) profile" evidence="6">
    <location>
        <begin position="41"/>
        <end position="465"/>
    </location>
</feature>
<accession>A0A139ATL9</accession>
<dbReference type="InterPro" id="IPR011701">
    <property type="entry name" value="MFS"/>
</dbReference>
<dbReference type="GO" id="GO:0022857">
    <property type="term" value="F:transmembrane transporter activity"/>
    <property type="evidence" value="ECO:0007669"/>
    <property type="project" value="InterPro"/>
</dbReference>
<dbReference type="PROSITE" id="PS50850">
    <property type="entry name" value="MFS"/>
    <property type="match status" value="1"/>
</dbReference>
<evidence type="ECO:0000256" key="4">
    <source>
        <dbReference type="ARBA" id="ARBA00022989"/>
    </source>
</evidence>
<dbReference type="GO" id="GO:0016020">
    <property type="term" value="C:membrane"/>
    <property type="evidence" value="ECO:0007669"/>
    <property type="project" value="UniProtKB-SubCell"/>
</dbReference>
<evidence type="ECO:0000259" key="6">
    <source>
        <dbReference type="PROSITE" id="PS50850"/>
    </source>
</evidence>
<dbReference type="Gene3D" id="1.20.1250.20">
    <property type="entry name" value="MFS general substrate transporter like domains"/>
    <property type="match status" value="2"/>
</dbReference>
<evidence type="ECO:0000313" key="7">
    <source>
        <dbReference type="EMBL" id="KXS20071.1"/>
    </source>
</evidence>
<evidence type="ECO:0000256" key="3">
    <source>
        <dbReference type="ARBA" id="ARBA00022692"/>
    </source>
</evidence>
<organism evidence="7 8">
    <name type="scientific">Gonapodya prolifera (strain JEL478)</name>
    <name type="common">Monoblepharis prolifera</name>
    <dbReference type="NCBI Taxonomy" id="1344416"/>
    <lineage>
        <taxon>Eukaryota</taxon>
        <taxon>Fungi</taxon>
        <taxon>Fungi incertae sedis</taxon>
        <taxon>Chytridiomycota</taxon>
        <taxon>Chytridiomycota incertae sedis</taxon>
        <taxon>Monoblepharidomycetes</taxon>
        <taxon>Monoblepharidales</taxon>
        <taxon>Gonapodyaceae</taxon>
        <taxon>Gonapodya</taxon>
    </lineage>
</organism>
<protein>
    <submittedName>
        <fullName evidence="7">MFS general substrate transporter</fullName>
    </submittedName>
</protein>
<dbReference type="FunFam" id="1.20.1250.20:FF:000057">
    <property type="entry name" value="MFS general substrate transporter"/>
    <property type="match status" value="1"/>
</dbReference>
<dbReference type="SUPFAM" id="SSF103473">
    <property type="entry name" value="MFS general substrate transporter"/>
    <property type="match status" value="1"/>
</dbReference>
<keyword evidence="5" id="KW-0472">Membrane</keyword>
<dbReference type="Proteomes" id="UP000070544">
    <property type="component" value="Unassembled WGS sequence"/>
</dbReference>
<evidence type="ECO:0000256" key="1">
    <source>
        <dbReference type="ARBA" id="ARBA00004141"/>
    </source>
</evidence>
<dbReference type="InterPro" id="IPR020846">
    <property type="entry name" value="MFS_dom"/>
</dbReference>
<dbReference type="EMBL" id="KQ965736">
    <property type="protein sequence ID" value="KXS20071.1"/>
    <property type="molecule type" value="Genomic_DNA"/>
</dbReference>
<keyword evidence="3" id="KW-0812">Transmembrane</keyword>
<keyword evidence="8" id="KW-1185">Reference proteome</keyword>